<sequence>MASRSTDAEGRTRTSDEEGTSKPIRARVSRACTRCRARKDKCDAKQPNCTNCANAGQSCVYVAGTKRRGLQEGYVRGLEKLWAVMLQKVHGLDDAVQQVVRRNEQELLRIWNHQKLGDGLHTTWKESNVLTELEKLLSHLEHNSSIHPKRKRDIEDDGEDEAVEPLHHRSRGDKYVLTSDFKVVEMAQIPNEEETGPGFGDPLTEGKLGITRPEDVPLPSSASRLLDQYFTFTHCWFPILDRPATLRKFFEHTMPHKRRPLDHADLSCIWAILAYSQQQTGHLLPTPAATPGTSVAELRSLARNLIPSERGPFSLGHVQALLLLVLLDIGMGDWTSAWMLVGSAIRALLISMGSEAVVPFENPRGLYSDSRIDRDDGTTASRHIPDSKHRSWQALLQGCFVLDTIIAICLKRPPHLQSGHLSSTQFLEEDGHEEWEPWKAVAGDDGPESREPAFVTSCFNRLTELCMIANDAFCTKVSHTTMITPTQHVVSRLRSLGEKYPFTLSDVIRRPPHQMLLHACHFAFQTANSQWNGDQPELKSKLAEVLRLFDHSWNLPNKCGIPSMLIPLYCLANLETDTSSSPIIGPDLVPERPNQVRSRLALIWPGAEFFINGGTPMRSTGLLSTAPVLPFNNVLQTQPASANLAPASSSHRDLGGMQDFGNAQTLLQYHDVAQYGNAIEVPQPNGSTAADYVDYGAAMSVDMPEGNNEASAGLNSMTKTRNVSGLSTSPSFNGDEIDALFHEMAQLDTTRWTDDRTQGLKDFGFPDDTTFEAFCNDPDRLMGSDGFMGVINNESNLLSEGQAAISGNDNLRIGKMTFDDIFR</sequence>
<proteinExistence type="predicted"/>
<dbReference type="GO" id="GO:0000981">
    <property type="term" value="F:DNA-binding transcription factor activity, RNA polymerase II-specific"/>
    <property type="evidence" value="ECO:0007669"/>
    <property type="project" value="InterPro"/>
</dbReference>
<evidence type="ECO:0000313" key="9">
    <source>
        <dbReference type="Proteomes" id="UP000053029"/>
    </source>
</evidence>
<dbReference type="Proteomes" id="UP000053029">
    <property type="component" value="Unassembled WGS sequence"/>
</dbReference>
<dbReference type="InterPro" id="IPR007219">
    <property type="entry name" value="XnlR_reg_dom"/>
</dbReference>
<keyword evidence="2" id="KW-0805">Transcription regulation</keyword>
<dbReference type="InterPro" id="IPR036864">
    <property type="entry name" value="Zn2-C6_fun-type_DNA-bd_sf"/>
</dbReference>
<dbReference type="Gene3D" id="4.10.240.10">
    <property type="entry name" value="Zn(2)-C6 fungal-type DNA-binding domain"/>
    <property type="match status" value="1"/>
</dbReference>
<feature type="region of interest" description="Disordered" evidence="6">
    <location>
        <begin position="1"/>
        <end position="23"/>
    </location>
</feature>
<dbReference type="GO" id="GO:0006351">
    <property type="term" value="P:DNA-templated transcription"/>
    <property type="evidence" value="ECO:0007669"/>
    <property type="project" value="InterPro"/>
</dbReference>
<keyword evidence="5" id="KW-0539">Nucleus</keyword>
<dbReference type="GO" id="GO:0003677">
    <property type="term" value="F:DNA binding"/>
    <property type="evidence" value="ECO:0007669"/>
    <property type="project" value="UniProtKB-KW"/>
</dbReference>
<dbReference type="PROSITE" id="PS50048">
    <property type="entry name" value="ZN2_CY6_FUNGAL_2"/>
    <property type="match status" value="1"/>
</dbReference>
<feature type="compositionally biased region" description="Basic and acidic residues" evidence="6">
    <location>
        <begin position="1"/>
        <end position="20"/>
    </location>
</feature>
<evidence type="ECO:0000256" key="3">
    <source>
        <dbReference type="ARBA" id="ARBA00023125"/>
    </source>
</evidence>
<dbReference type="HOGENOM" id="CLU_007607_1_1_1"/>
<evidence type="ECO:0000256" key="4">
    <source>
        <dbReference type="ARBA" id="ARBA00023163"/>
    </source>
</evidence>
<keyword evidence="1" id="KW-0479">Metal-binding</keyword>
<dbReference type="Pfam" id="PF00172">
    <property type="entry name" value="Zn_clus"/>
    <property type="match status" value="1"/>
</dbReference>
<dbReference type="SMART" id="SM00906">
    <property type="entry name" value="Fungal_trans"/>
    <property type="match status" value="1"/>
</dbReference>
<feature type="domain" description="Zn(2)-C6 fungal-type" evidence="7">
    <location>
        <begin position="31"/>
        <end position="61"/>
    </location>
</feature>
<keyword evidence="3" id="KW-0238">DNA-binding</keyword>
<dbReference type="STRING" id="1442368.A0A0D2GK39"/>
<dbReference type="Pfam" id="PF04082">
    <property type="entry name" value="Fungal_trans"/>
    <property type="match status" value="1"/>
</dbReference>
<dbReference type="AlphaFoldDB" id="A0A0D2GK39"/>
<dbReference type="EMBL" id="KN846973">
    <property type="protein sequence ID" value="KIW78900.1"/>
    <property type="molecule type" value="Genomic_DNA"/>
</dbReference>
<accession>A0A0D2GK39</accession>
<dbReference type="GO" id="GO:0045944">
    <property type="term" value="P:positive regulation of transcription by RNA polymerase II"/>
    <property type="evidence" value="ECO:0007669"/>
    <property type="project" value="TreeGrafter"/>
</dbReference>
<feature type="region of interest" description="Disordered" evidence="6">
    <location>
        <begin position="144"/>
        <end position="169"/>
    </location>
</feature>
<dbReference type="GO" id="GO:0008270">
    <property type="term" value="F:zinc ion binding"/>
    <property type="evidence" value="ECO:0007669"/>
    <property type="project" value="InterPro"/>
</dbReference>
<dbReference type="GeneID" id="25308229"/>
<dbReference type="SMART" id="SM00066">
    <property type="entry name" value="GAL4"/>
    <property type="match status" value="1"/>
</dbReference>
<name>A0A0D2GK39_9EURO</name>
<dbReference type="RefSeq" id="XP_013282708.1">
    <property type="nucleotide sequence ID" value="XM_013427254.1"/>
</dbReference>
<evidence type="ECO:0000256" key="2">
    <source>
        <dbReference type="ARBA" id="ARBA00023015"/>
    </source>
</evidence>
<dbReference type="InterPro" id="IPR001138">
    <property type="entry name" value="Zn2Cys6_DnaBD"/>
</dbReference>
<reference evidence="8 9" key="1">
    <citation type="submission" date="2015-01" db="EMBL/GenBank/DDBJ databases">
        <title>The Genome Sequence of Fonsecaea pedrosoi CBS 271.37.</title>
        <authorList>
            <consortium name="The Broad Institute Genomics Platform"/>
            <person name="Cuomo C."/>
            <person name="de Hoog S."/>
            <person name="Gorbushina A."/>
            <person name="Stielow B."/>
            <person name="Teixiera M."/>
            <person name="Abouelleil A."/>
            <person name="Chapman S.B."/>
            <person name="Priest M."/>
            <person name="Young S.K."/>
            <person name="Wortman J."/>
            <person name="Nusbaum C."/>
            <person name="Birren B."/>
        </authorList>
    </citation>
    <scope>NUCLEOTIDE SEQUENCE [LARGE SCALE GENOMIC DNA]</scope>
    <source>
        <strain evidence="8 9">CBS 271.37</strain>
    </source>
</reference>
<evidence type="ECO:0000313" key="8">
    <source>
        <dbReference type="EMBL" id="KIW78900.1"/>
    </source>
</evidence>
<dbReference type="InterPro" id="IPR052783">
    <property type="entry name" value="Metabolic/Drug-Res_Regulator"/>
</dbReference>
<dbReference type="CDD" id="cd00067">
    <property type="entry name" value="GAL4"/>
    <property type="match status" value="1"/>
</dbReference>
<evidence type="ECO:0000256" key="6">
    <source>
        <dbReference type="SAM" id="MobiDB-lite"/>
    </source>
</evidence>
<dbReference type="PANTHER" id="PTHR47655">
    <property type="entry name" value="QUINIC ACID UTILIZATION ACTIVATOR"/>
    <property type="match status" value="1"/>
</dbReference>
<dbReference type="OrthoDB" id="3364175at2759"/>
<evidence type="ECO:0000256" key="1">
    <source>
        <dbReference type="ARBA" id="ARBA00022723"/>
    </source>
</evidence>
<evidence type="ECO:0000259" key="7">
    <source>
        <dbReference type="PROSITE" id="PS50048"/>
    </source>
</evidence>
<gene>
    <name evidence="8" type="ORF">Z517_08739</name>
</gene>
<dbReference type="SUPFAM" id="SSF57701">
    <property type="entry name" value="Zn2/Cys6 DNA-binding domain"/>
    <property type="match status" value="1"/>
</dbReference>
<protein>
    <recommendedName>
        <fullName evidence="7">Zn(2)-C6 fungal-type domain-containing protein</fullName>
    </recommendedName>
</protein>
<keyword evidence="4" id="KW-0804">Transcription</keyword>
<dbReference type="CDD" id="cd12148">
    <property type="entry name" value="fungal_TF_MHR"/>
    <property type="match status" value="1"/>
</dbReference>
<organism evidence="8 9">
    <name type="scientific">Fonsecaea pedrosoi CBS 271.37</name>
    <dbReference type="NCBI Taxonomy" id="1442368"/>
    <lineage>
        <taxon>Eukaryota</taxon>
        <taxon>Fungi</taxon>
        <taxon>Dikarya</taxon>
        <taxon>Ascomycota</taxon>
        <taxon>Pezizomycotina</taxon>
        <taxon>Eurotiomycetes</taxon>
        <taxon>Chaetothyriomycetidae</taxon>
        <taxon>Chaetothyriales</taxon>
        <taxon>Herpotrichiellaceae</taxon>
        <taxon>Fonsecaea</taxon>
    </lineage>
</organism>
<dbReference type="PANTHER" id="PTHR47655:SF2">
    <property type="entry name" value="QUINIC ACID UTILIZATION ACTIVATOR"/>
    <property type="match status" value="1"/>
</dbReference>
<dbReference type="PROSITE" id="PS00463">
    <property type="entry name" value="ZN2_CY6_FUNGAL_1"/>
    <property type="match status" value="1"/>
</dbReference>
<keyword evidence="9" id="KW-1185">Reference proteome</keyword>
<evidence type="ECO:0000256" key="5">
    <source>
        <dbReference type="ARBA" id="ARBA00023242"/>
    </source>
</evidence>
<dbReference type="VEuPathDB" id="FungiDB:Z517_08739"/>